<accession>A0A2K1Q0J1</accession>
<dbReference type="InterPro" id="IPR048913">
    <property type="entry name" value="BetaGal_gal-bd"/>
</dbReference>
<dbReference type="Proteomes" id="UP000236220">
    <property type="component" value="Unassembled WGS sequence"/>
</dbReference>
<dbReference type="InterPro" id="IPR001944">
    <property type="entry name" value="Glycoside_Hdrlase_35"/>
</dbReference>
<dbReference type="GO" id="GO:0005975">
    <property type="term" value="P:carbohydrate metabolic process"/>
    <property type="evidence" value="ECO:0007669"/>
    <property type="project" value="InterPro"/>
</dbReference>
<evidence type="ECO:0000256" key="1">
    <source>
        <dbReference type="ARBA" id="ARBA00009809"/>
    </source>
</evidence>
<dbReference type="EMBL" id="NPZB01000001">
    <property type="protein sequence ID" value="PNS08544.1"/>
    <property type="molecule type" value="Genomic_DNA"/>
</dbReference>
<evidence type="ECO:0000256" key="4">
    <source>
        <dbReference type="PIRSR" id="PIRSR006336-1"/>
    </source>
</evidence>
<evidence type="ECO:0000256" key="5">
    <source>
        <dbReference type="RuleBase" id="RU000675"/>
    </source>
</evidence>
<evidence type="ECO:0000256" key="7">
    <source>
        <dbReference type="SAM" id="SignalP"/>
    </source>
</evidence>
<feature type="domain" description="Beta-galactosidase galactose-binding" evidence="10">
    <location>
        <begin position="535"/>
        <end position="593"/>
    </location>
</feature>
<dbReference type="EC" id="3.2.1.23" evidence="5"/>
<comment type="caution">
    <text evidence="11">The sequence shown here is derived from an EMBL/GenBank/DDBJ whole genome shotgun (WGS) entry which is preliminary data.</text>
</comment>
<feature type="domain" description="Beta-galactosidase 1-like first all-beta" evidence="9">
    <location>
        <begin position="405"/>
        <end position="516"/>
    </location>
</feature>
<reference evidence="11 12" key="1">
    <citation type="submission" date="2017-08" db="EMBL/GenBank/DDBJ databases">
        <title>Lysobacter sylvestris genome.</title>
        <authorList>
            <person name="Zhang D.-C."/>
            <person name="Albuquerque L."/>
            <person name="Franca L."/>
            <person name="Froufe H.J.C."/>
            <person name="Barroso C."/>
            <person name="Egas C."/>
            <person name="Da Costa M."/>
            <person name="Margesin R."/>
        </authorList>
    </citation>
    <scope>NUCLEOTIDE SEQUENCE [LARGE SCALE GENOMIC DNA]</scope>
    <source>
        <strain evidence="11 12">AM20-91</strain>
    </source>
</reference>
<keyword evidence="2 5" id="KW-0378">Hydrolase</keyword>
<dbReference type="InterPro" id="IPR026283">
    <property type="entry name" value="B-gal_1-like"/>
</dbReference>
<dbReference type="InterPro" id="IPR048912">
    <property type="entry name" value="BetaGal1-like_ABD1"/>
</dbReference>
<evidence type="ECO:0000256" key="3">
    <source>
        <dbReference type="ARBA" id="ARBA00023295"/>
    </source>
</evidence>
<dbReference type="PRINTS" id="PR00742">
    <property type="entry name" value="GLHYDRLASE35"/>
</dbReference>
<evidence type="ECO:0000256" key="2">
    <source>
        <dbReference type="ARBA" id="ARBA00022801"/>
    </source>
</evidence>
<dbReference type="PROSITE" id="PS51257">
    <property type="entry name" value="PROKAR_LIPOPROTEIN"/>
    <property type="match status" value="1"/>
</dbReference>
<dbReference type="PANTHER" id="PTHR23421">
    <property type="entry name" value="BETA-GALACTOSIDASE RELATED"/>
    <property type="match status" value="1"/>
</dbReference>
<feature type="active site" description="Nucleophile" evidence="4">
    <location>
        <position position="266"/>
    </location>
</feature>
<dbReference type="AlphaFoldDB" id="A0A2K1Q0J1"/>
<feature type="active site" description="Proton donor" evidence="4">
    <location>
        <position position="187"/>
    </location>
</feature>
<evidence type="ECO:0000259" key="10">
    <source>
        <dbReference type="Pfam" id="PF21467"/>
    </source>
</evidence>
<dbReference type="GO" id="GO:0004565">
    <property type="term" value="F:beta-galactosidase activity"/>
    <property type="evidence" value="ECO:0007669"/>
    <property type="project" value="UniProtKB-EC"/>
</dbReference>
<comment type="catalytic activity">
    <reaction evidence="5">
        <text>Hydrolysis of terminal non-reducing beta-D-galactose residues in beta-D-galactosides.</text>
        <dbReference type="EC" id="3.2.1.23"/>
    </reaction>
</comment>
<feature type="chain" id="PRO_5014373223" description="Beta-galactosidase" evidence="7">
    <location>
        <begin position="28"/>
        <end position="623"/>
    </location>
</feature>
<dbReference type="InterPro" id="IPR017853">
    <property type="entry name" value="GH"/>
</dbReference>
<sequence length="623" mass="69304">MKRSIHALAQGLLAAACMAAIAPQIQAQTSPRLGVQDGQFVRDGKPHVIRAAEMHYARIPHEYWRARMKMARAMGLNTIQTYVFWDLHEPEPGHWDFSGDKDVAQFIRIAQEEGLDVILRPGPYVCAEWDFGGYPAWLLRTPGLRVRSMDPRFMAASAAYLKRLGQELAPLQATRGGPIVMVQVENEYGSYGNDHDYMRAVKQQVLDAGFDVPLFTADGGSRAMLEGGSVEGAIPLVNGGGSPEDVNAAFALAEKLHPGTPRMIAEYYPGWFDHWGEQHHTTRAEDHSGDIDWLLAHDISVSFYMFHGGTSFGFTPGANYSATEPYQPDTTSYDYDAPLDESGRPTPKYFALREVITKHLSPGETLPDVPKAAPTIAIPRFTLKQSVALLDALSRLSAPQQSEYPRTMEQLGQNFGLTLYRTRLPQTSASGKLTLGEPRDYVDILVNGQPRGKLDRRIPGERSLDLTAKPGDTLDLLVENEGRINYSAKMVDERKGIISGVHLGKRELSGWQQWTLPLDDLSRLQFSKAQATQAPAFWRGEFTLDKTGDTFLDVSGWGKGHVYVNGHHLGRFWHIGPQQSLYLPGVWLKRGKNEIIVLDVEPAANARHDVQGLQHPLYETKKS</sequence>
<dbReference type="Pfam" id="PF01301">
    <property type="entry name" value="Glyco_hydro_35"/>
    <property type="match status" value="1"/>
</dbReference>
<dbReference type="Gene3D" id="2.60.120.260">
    <property type="entry name" value="Galactose-binding domain-like"/>
    <property type="match status" value="2"/>
</dbReference>
<keyword evidence="12" id="KW-1185">Reference proteome</keyword>
<feature type="signal peptide" evidence="7">
    <location>
        <begin position="1"/>
        <end position="27"/>
    </location>
</feature>
<dbReference type="PROSITE" id="PS01182">
    <property type="entry name" value="GLYCOSYL_HYDROL_F35"/>
    <property type="match status" value="1"/>
</dbReference>
<evidence type="ECO:0000313" key="12">
    <source>
        <dbReference type="Proteomes" id="UP000236220"/>
    </source>
</evidence>
<dbReference type="PIRSF" id="PIRSF006336">
    <property type="entry name" value="B-gal"/>
    <property type="match status" value="1"/>
</dbReference>
<evidence type="ECO:0000256" key="6">
    <source>
        <dbReference type="RuleBase" id="RU003679"/>
    </source>
</evidence>
<dbReference type="InterPro" id="IPR008979">
    <property type="entry name" value="Galactose-bd-like_sf"/>
</dbReference>
<gene>
    <name evidence="11" type="ORF">Lysil_0173</name>
</gene>
<dbReference type="Pfam" id="PF21467">
    <property type="entry name" value="BetaGal_gal-bd"/>
    <property type="match status" value="1"/>
</dbReference>
<dbReference type="SUPFAM" id="SSF49785">
    <property type="entry name" value="Galactose-binding domain-like"/>
    <property type="match status" value="1"/>
</dbReference>
<dbReference type="RefSeq" id="WP_165782331.1">
    <property type="nucleotide sequence ID" value="NZ_NPZB01000001.1"/>
</dbReference>
<dbReference type="InterPro" id="IPR031330">
    <property type="entry name" value="Gly_Hdrlase_35_cat"/>
</dbReference>
<evidence type="ECO:0000259" key="8">
    <source>
        <dbReference type="Pfam" id="PF01301"/>
    </source>
</evidence>
<keyword evidence="3 5" id="KW-0326">Glycosidase</keyword>
<proteinExistence type="inferred from homology"/>
<dbReference type="InterPro" id="IPR019801">
    <property type="entry name" value="Glyco_hydro_35_CS"/>
</dbReference>
<protein>
    <recommendedName>
        <fullName evidence="5">Beta-galactosidase</fullName>
        <ecNumber evidence="5">3.2.1.23</ecNumber>
    </recommendedName>
</protein>
<evidence type="ECO:0000313" key="11">
    <source>
        <dbReference type="EMBL" id="PNS08544.1"/>
    </source>
</evidence>
<keyword evidence="7" id="KW-0732">Signal</keyword>
<comment type="similarity">
    <text evidence="1 6">Belongs to the glycosyl hydrolase 35 family.</text>
</comment>
<evidence type="ECO:0000259" key="9">
    <source>
        <dbReference type="Pfam" id="PF21317"/>
    </source>
</evidence>
<dbReference type="SUPFAM" id="SSF51445">
    <property type="entry name" value="(Trans)glycosidases"/>
    <property type="match status" value="1"/>
</dbReference>
<feature type="domain" description="Glycoside hydrolase 35 catalytic" evidence="8">
    <location>
        <begin position="39"/>
        <end position="358"/>
    </location>
</feature>
<organism evidence="11 12">
    <name type="scientific">Solilutibacter silvestris</name>
    <dbReference type="NCBI Taxonomy" id="1645665"/>
    <lineage>
        <taxon>Bacteria</taxon>
        <taxon>Pseudomonadati</taxon>
        <taxon>Pseudomonadota</taxon>
        <taxon>Gammaproteobacteria</taxon>
        <taxon>Lysobacterales</taxon>
        <taxon>Lysobacteraceae</taxon>
        <taxon>Solilutibacter</taxon>
    </lineage>
</organism>
<dbReference type="Gene3D" id="3.20.20.80">
    <property type="entry name" value="Glycosidases"/>
    <property type="match status" value="1"/>
</dbReference>
<dbReference type="Pfam" id="PF21317">
    <property type="entry name" value="BetaGal_ABD_1"/>
    <property type="match status" value="1"/>
</dbReference>
<name>A0A2K1Q0J1_9GAMM</name>